<evidence type="ECO:0008006" key="3">
    <source>
        <dbReference type="Google" id="ProtNLM"/>
    </source>
</evidence>
<accession>A0A2U3LAK9</accession>
<evidence type="ECO:0000313" key="1">
    <source>
        <dbReference type="EMBL" id="SPF48985.1"/>
    </source>
</evidence>
<organism evidence="1 2">
    <name type="scientific">Candidatus Sulfotelmatobacter kueseliae</name>
    <dbReference type="NCBI Taxonomy" id="2042962"/>
    <lineage>
        <taxon>Bacteria</taxon>
        <taxon>Pseudomonadati</taxon>
        <taxon>Acidobacteriota</taxon>
        <taxon>Terriglobia</taxon>
        <taxon>Terriglobales</taxon>
        <taxon>Candidatus Korobacteraceae</taxon>
        <taxon>Candidatus Sulfotelmatobacter</taxon>
    </lineage>
</organism>
<protein>
    <recommendedName>
        <fullName evidence="3">Abhydrolase domain-containing 18</fullName>
    </recommendedName>
</protein>
<dbReference type="AlphaFoldDB" id="A0A2U3LAK9"/>
<dbReference type="NCBIfam" id="NF047337">
    <property type="entry name" value="hydrolase_RcgR"/>
    <property type="match status" value="1"/>
</dbReference>
<dbReference type="InterPro" id="IPR029058">
    <property type="entry name" value="AB_hydrolase_fold"/>
</dbReference>
<reference evidence="2" key="1">
    <citation type="submission" date="2018-02" db="EMBL/GenBank/DDBJ databases">
        <authorList>
            <person name="Hausmann B."/>
        </authorList>
    </citation>
    <scope>NUCLEOTIDE SEQUENCE [LARGE SCALE GENOMIC DNA]</scope>
    <source>
        <strain evidence="2">Peat soil MAG SbA1</strain>
    </source>
</reference>
<dbReference type="OrthoDB" id="105300at2"/>
<name>A0A2U3LAK9_9BACT</name>
<dbReference type="Proteomes" id="UP000238701">
    <property type="component" value="Unassembled WGS sequence"/>
</dbReference>
<dbReference type="InterPro" id="IPR058111">
    <property type="entry name" value="RcgR-like"/>
</dbReference>
<dbReference type="EMBL" id="OMOD01000188">
    <property type="protein sequence ID" value="SPF48985.1"/>
    <property type="molecule type" value="Genomic_DNA"/>
</dbReference>
<evidence type="ECO:0000313" key="2">
    <source>
        <dbReference type="Proteomes" id="UP000238701"/>
    </source>
</evidence>
<sequence>MPSRYAQWMYDWEHRLTSVDNNRVVRPLEWGAEWARDWPCRNGFRAGQAAEDPEKFFLDLNRHILAASDEFYSYSRPTDYRLENREVKVFSTRAVPDPKLEAKVSGTFADFLRFTSPVETPYPENNLVNARWFPARGRRAMVLLPHWNSDAISYTTLCQVFNMLGVAVLRLSMPYHDIRMPAEIGRADYAVSANIGRTLDAARQGVIDIRCCLDWLEDQGYTRLGIVGTSLGSCYAFLAAAHDPRIRVAAFNHASTYFADVVWHGQSTRHIRQGIEEKIDLEELRQAWLAISPMSYFEQFSRWPKKSLIVYAKYDLTFLPEFSRQVVAEFERHGLDHKVAVLPCGHYTTGETPYKYLDGWQLASFLRTAF</sequence>
<gene>
    <name evidence="1" type="ORF">SBA1_90119</name>
</gene>
<dbReference type="Gene3D" id="3.40.50.1820">
    <property type="entry name" value="alpha/beta hydrolase"/>
    <property type="match status" value="1"/>
</dbReference>
<dbReference type="SUPFAM" id="SSF53474">
    <property type="entry name" value="alpha/beta-Hydrolases"/>
    <property type="match status" value="1"/>
</dbReference>
<proteinExistence type="predicted"/>